<gene>
    <name evidence="1" type="ORF">LOAG_01864</name>
</gene>
<feature type="non-terminal residue" evidence="1">
    <location>
        <position position="1"/>
    </location>
</feature>
<accession>A0A1S0U7X0</accession>
<name>A0A1S0U7X0_LOALO</name>
<dbReference type="InParanoid" id="A0A1S0U7X0"/>
<organism evidence="1">
    <name type="scientific">Loa loa</name>
    <name type="common">Eye worm</name>
    <name type="synonym">Filaria loa</name>
    <dbReference type="NCBI Taxonomy" id="7209"/>
    <lineage>
        <taxon>Eukaryota</taxon>
        <taxon>Metazoa</taxon>
        <taxon>Ecdysozoa</taxon>
        <taxon>Nematoda</taxon>
        <taxon>Chromadorea</taxon>
        <taxon>Rhabditida</taxon>
        <taxon>Spirurina</taxon>
        <taxon>Spiruromorpha</taxon>
        <taxon>Filarioidea</taxon>
        <taxon>Onchocercidae</taxon>
        <taxon>Loa</taxon>
    </lineage>
</organism>
<dbReference type="CTD" id="9939239"/>
<dbReference type="EMBL" id="JH712128">
    <property type="protein sequence ID" value="EFO26625.1"/>
    <property type="molecule type" value="Genomic_DNA"/>
</dbReference>
<sequence length="51" mass="5857">AEVPFRPPPAILTLYQRHLFTTKIKDTLIKSLKLIDKHSDLNSIHKASTKM</sequence>
<protein>
    <submittedName>
        <fullName evidence="1">Uncharacterized protein</fullName>
    </submittedName>
</protein>
<proteinExistence type="predicted"/>
<reference evidence="1" key="1">
    <citation type="submission" date="2012-04" db="EMBL/GenBank/DDBJ databases">
        <title>The Genome Sequence of Loa loa.</title>
        <authorList>
            <consortium name="The Broad Institute Genome Sequencing Platform"/>
            <consortium name="Broad Institute Genome Sequencing Center for Infectious Disease"/>
            <person name="Nutman T.B."/>
            <person name="Fink D.L."/>
            <person name="Russ C."/>
            <person name="Young S."/>
            <person name="Zeng Q."/>
            <person name="Gargeya S."/>
            <person name="Alvarado L."/>
            <person name="Berlin A."/>
            <person name="Chapman S.B."/>
            <person name="Chen Z."/>
            <person name="Freedman E."/>
            <person name="Gellesch M."/>
            <person name="Goldberg J."/>
            <person name="Griggs A."/>
            <person name="Gujja S."/>
            <person name="Heilman E.R."/>
            <person name="Heiman D."/>
            <person name="Howarth C."/>
            <person name="Mehta T."/>
            <person name="Neiman D."/>
            <person name="Pearson M."/>
            <person name="Roberts A."/>
            <person name="Saif S."/>
            <person name="Shea T."/>
            <person name="Shenoy N."/>
            <person name="Sisk P."/>
            <person name="Stolte C."/>
            <person name="Sykes S."/>
            <person name="White J."/>
            <person name="Yandava C."/>
            <person name="Haas B."/>
            <person name="Henn M.R."/>
            <person name="Nusbaum C."/>
            <person name="Birren B."/>
        </authorList>
    </citation>
    <scope>NUCLEOTIDE SEQUENCE [LARGE SCALE GENOMIC DNA]</scope>
</reference>
<dbReference type="AlphaFoldDB" id="A0A1S0U7X0"/>
<dbReference type="RefSeq" id="XP_003137450.1">
    <property type="nucleotide sequence ID" value="XM_003137402.1"/>
</dbReference>
<dbReference type="GeneID" id="9939239"/>
<evidence type="ECO:0000313" key="1">
    <source>
        <dbReference type="EMBL" id="EFO26625.1"/>
    </source>
</evidence>
<dbReference type="KEGG" id="loa:LOAG_01864"/>